<protein>
    <submittedName>
        <fullName evidence="2">Uncharacterized protein</fullName>
    </submittedName>
</protein>
<name>A0AAD5KC47_9FUNG</name>
<feature type="transmembrane region" description="Helical" evidence="1">
    <location>
        <begin position="20"/>
        <end position="39"/>
    </location>
</feature>
<evidence type="ECO:0000313" key="3">
    <source>
        <dbReference type="Proteomes" id="UP001209540"/>
    </source>
</evidence>
<feature type="transmembrane region" description="Helical" evidence="1">
    <location>
        <begin position="70"/>
        <end position="87"/>
    </location>
</feature>
<sequence>MVTIVREASAHMQHTMTTTMTIFYLTFKFLFLYAILMYAGETETMKTKVYSKREREICIKKRNKNLKHGLFFRFPSFFLFLNTLQYTNRHKHTLHFFFNYSTYD</sequence>
<proteinExistence type="predicted"/>
<organism evidence="2 3">
    <name type="scientific">Phascolomyces articulosus</name>
    <dbReference type="NCBI Taxonomy" id="60185"/>
    <lineage>
        <taxon>Eukaryota</taxon>
        <taxon>Fungi</taxon>
        <taxon>Fungi incertae sedis</taxon>
        <taxon>Mucoromycota</taxon>
        <taxon>Mucoromycotina</taxon>
        <taxon>Mucoromycetes</taxon>
        <taxon>Mucorales</taxon>
        <taxon>Lichtheimiaceae</taxon>
        <taxon>Phascolomyces</taxon>
    </lineage>
</organism>
<reference evidence="2" key="2">
    <citation type="submission" date="2023-02" db="EMBL/GenBank/DDBJ databases">
        <authorList>
            <consortium name="DOE Joint Genome Institute"/>
            <person name="Mondo S.J."/>
            <person name="Chang Y."/>
            <person name="Wang Y."/>
            <person name="Ahrendt S."/>
            <person name="Andreopoulos W."/>
            <person name="Barry K."/>
            <person name="Beard J."/>
            <person name="Benny G.L."/>
            <person name="Blankenship S."/>
            <person name="Bonito G."/>
            <person name="Cuomo C."/>
            <person name="Desiro A."/>
            <person name="Gervers K.A."/>
            <person name="Hundley H."/>
            <person name="Kuo A."/>
            <person name="LaButti K."/>
            <person name="Lang B.F."/>
            <person name="Lipzen A."/>
            <person name="O'Donnell K."/>
            <person name="Pangilinan J."/>
            <person name="Reynolds N."/>
            <person name="Sandor L."/>
            <person name="Smith M.W."/>
            <person name="Tsang A."/>
            <person name="Grigoriev I.V."/>
            <person name="Stajich J.E."/>
            <person name="Spatafora J.W."/>
        </authorList>
    </citation>
    <scope>NUCLEOTIDE SEQUENCE</scope>
    <source>
        <strain evidence="2">RSA 2281</strain>
    </source>
</reference>
<dbReference type="AlphaFoldDB" id="A0AAD5KC47"/>
<keyword evidence="1" id="KW-0812">Transmembrane</keyword>
<evidence type="ECO:0000313" key="2">
    <source>
        <dbReference type="EMBL" id="KAI9278241.1"/>
    </source>
</evidence>
<dbReference type="Proteomes" id="UP001209540">
    <property type="component" value="Unassembled WGS sequence"/>
</dbReference>
<keyword evidence="3" id="KW-1185">Reference proteome</keyword>
<keyword evidence="1" id="KW-0472">Membrane</keyword>
<dbReference type="EMBL" id="JAIXMP010000001">
    <property type="protein sequence ID" value="KAI9278241.1"/>
    <property type="molecule type" value="Genomic_DNA"/>
</dbReference>
<accession>A0AAD5KC47</accession>
<evidence type="ECO:0000256" key="1">
    <source>
        <dbReference type="SAM" id="Phobius"/>
    </source>
</evidence>
<keyword evidence="1" id="KW-1133">Transmembrane helix</keyword>
<gene>
    <name evidence="2" type="ORF">BDA99DRAFT_1136</name>
</gene>
<comment type="caution">
    <text evidence="2">The sequence shown here is derived from an EMBL/GenBank/DDBJ whole genome shotgun (WGS) entry which is preliminary data.</text>
</comment>
<reference evidence="2" key="1">
    <citation type="journal article" date="2022" name="IScience">
        <title>Evolution of zygomycete secretomes and the origins of terrestrial fungal ecologies.</title>
        <authorList>
            <person name="Chang Y."/>
            <person name="Wang Y."/>
            <person name="Mondo S."/>
            <person name="Ahrendt S."/>
            <person name="Andreopoulos W."/>
            <person name="Barry K."/>
            <person name="Beard J."/>
            <person name="Benny G.L."/>
            <person name="Blankenship S."/>
            <person name="Bonito G."/>
            <person name="Cuomo C."/>
            <person name="Desiro A."/>
            <person name="Gervers K.A."/>
            <person name="Hundley H."/>
            <person name="Kuo A."/>
            <person name="LaButti K."/>
            <person name="Lang B.F."/>
            <person name="Lipzen A."/>
            <person name="O'Donnell K."/>
            <person name="Pangilinan J."/>
            <person name="Reynolds N."/>
            <person name="Sandor L."/>
            <person name="Smith M.E."/>
            <person name="Tsang A."/>
            <person name="Grigoriev I.V."/>
            <person name="Stajich J.E."/>
            <person name="Spatafora J.W."/>
        </authorList>
    </citation>
    <scope>NUCLEOTIDE SEQUENCE</scope>
    <source>
        <strain evidence="2">RSA 2281</strain>
    </source>
</reference>